<dbReference type="RefSeq" id="WP_058305028.1">
    <property type="nucleotide sequence ID" value="NZ_CABKVG010000005.1"/>
</dbReference>
<proteinExistence type="predicted"/>
<accession>A0ABY4E5G9</accession>
<gene>
    <name evidence="2" type="ORF">LVJ82_06995</name>
</gene>
<feature type="signal peptide" evidence="1">
    <location>
        <begin position="1"/>
        <end position="21"/>
    </location>
</feature>
<organism evidence="2 3">
    <name type="scientific">Vitreoscilla massiliensis</name>
    <dbReference type="NCBI Taxonomy" id="1689272"/>
    <lineage>
        <taxon>Bacteria</taxon>
        <taxon>Pseudomonadati</taxon>
        <taxon>Pseudomonadota</taxon>
        <taxon>Betaproteobacteria</taxon>
        <taxon>Neisseriales</taxon>
        <taxon>Neisseriaceae</taxon>
        <taxon>Vitreoscilla</taxon>
    </lineage>
</organism>
<protein>
    <submittedName>
        <fullName evidence="2">Uncharacterized protein</fullName>
    </submittedName>
</protein>
<sequence length="153" mass="16774">MKTMLALLAVAALTLPALSSAEGLKFKRNSDGIYDDYTGQITVSGEYSRDFDDEVQGDVVCFVAKGASAKLIPRKKGDERTPWFCFRNQKAAAQTFKISKRPAQKGYCGYKGTATVTVSQYSVYREISEGSDLAHMISAKNVSAPKPTKCYSY</sequence>
<evidence type="ECO:0000313" key="2">
    <source>
        <dbReference type="EMBL" id="UOO90707.1"/>
    </source>
</evidence>
<keyword evidence="1" id="KW-0732">Signal</keyword>
<dbReference type="Proteomes" id="UP000832011">
    <property type="component" value="Chromosome"/>
</dbReference>
<evidence type="ECO:0000313" key="3">
    <source>
        <dbReference type="Proteomes" id="UP000832011"/>
    </source>
</evidence>
<reference evidence="2 3" key="1">
    <citation type="journal article" date="2022" name="Res Sq">
        <title>Evolution of multicellular longitudinally dividing oral cavity symbionts (Neisseriaceae).</title>
        <authorList>
            <person name="Nyongesa S."/>
            <person name="Weber P."/>
            <person name="Bernet E."/>
            <person name="Pullido F."/>
            <person name="Nieckarz M."/>
            <person name="Delaby M."/>
            <person name="Nieves C."/>
            <person name="Viehboeck T."/>
            <person name="Krause N."/>
            <person name="Rivera-Millot A."/>
            <person name="Nakamura A."/>
            <person name="Vischer N."/>
            <person name="VanNieuwenhze M."/>
            <person name="Brun Y."/>
            <person name="Cava F."/>
            <person name="Bulgheresi S."/>
            <person name="Veyrier F."/>
        </authorList>
    </citation>
    <scope>NUCLEOTIDE SEQUENCE [LARGE SCALE GENOMIC DNA]</scope>
    <source>
        <strain evidence="2 3">SN4</strain>
    </source>
</reference>
<feature type="chain" id="PRO_5046525269" evidence="1">
    <location>
        <begin position="22"/>
        <end position="153"/>
    </location>
</feature>
<evidence type="ECO:0000256" key="1">
    <source>
        <dbReference type="SAM" id="SignalP"/>
    </source>
</evidence>
<keyword evidence="3" id="KW-1185">Reference proteome</keyword>
<name>A0ABY4E5G9_9NEIS</name>
<dbReference type="EMBL" id="CP091511">
    <property type="protein sequence ID" value="UOO90707.1"/>
    <property type="molecule type" value="Genomic_DNA"/>
</dbReference>